<comment type="caution">
    <text evidence="6">The sequence shown here is derived from an EMBL/GenBank/DDBJ whole genome shotgun (WGS) entry which is preliminary data.</text>
</comment>
<dbReference type="GO" id="GO:0004674">
    <property type="term" value="F:protein serine/threonine kinase activity"/>
    <property type="evidence" value="ECO:0007669"/>
    <property type="project" value="UniProtKB-UniRule"/>
</dbReference>
<comment type="similarity">
    <text evidence="5">Belongs to the pyruvate, phosphate/water dikinase regulatory protein family. PDRP subfamily.</text>
</comment>
<dbReference type="PANTHER" id="PTHR31756:SF3">
    <property type="entry name" value="PYRUVATE, PHOSPHATE DIKINASE REGULATORY PROTEIN 1, CHLOROPLASTIC"/>
    <property type="match status" value="1"/>
</dbReference>
<comment type="catalytic activity">
    <reaction evidence="5">
        <text>N(tele)-phospho-L-histidyl/L-threonyl-[pyruvate, phosphate dikinase] + ADP = N(tele)-phospho-L-histidyl/O-phospho-L-threonyl-[pyruvate, phosphate dikinase] + AMP + H(+)</text>
        <dbReference type="Rhea" id="RHEA:43692"/>
        <dbReference type="Rhea" id="RHEA-COMP:10650"/>
        <dbReference type="Rhea" id="RHEA-COMP:10651"/>
        <dbReference type="ChEBI" id="CHEBI:15378"/>
        <dbReference type="ChEBI" id="CHEBI:30013"/>
        <dbReference type="ChEBI" id="CHEBI:61977"/>
        <dbReference type="ChEBI" id="CHEBI:83586"/>
        <dbReference type="ChEBI" id="CHEBI:456215"/>
        <dbReference type="ChEBI" id="CHEBI:456216"/>
        <dbReference type="EC" id="2.7.11.32"/>
    </reaction>
</comment>
<dbReference type="NCBIfam" id="NF003742">
    <property type="entry name" value="PRK05339.1"/>
    <property type="match status" value="1"/>
</dbReference>
<dbReference type="EMBL" id="LKEU01000024">
    <property type="protein sequence ID" value="OFV71299.1"/>
    <property type="molecule type" value="Genomic_DNA"/>
</dbReference>
<dbReference type="AlphaFoldDB" id="A0A1F2PIY9"/>
<reference evidence="6 7" key="1">
    <citation type="submission" date="2015-09" db="EMBL/GenBank/DDBJ databases">
        <title>Genome sequence of Acetobacterium wieringae DSM 1911.</title>
        <authorList>
            <person name="Poehlein A."/>
            <person name="Bengelsdorf F.R."/>
            <person name="Schiel-Bengelsdorf B."/>
            <person name="Duerre P."/>
            <person name="Daniel R."/>
        </authorList>
    </citation>
    <scope>NUCLEOTIDE SEQUENCE [LARGE SCALE GENOMIC DNA]</scope>
    <source>
        <strain evidence="6 7">DSM 1911</strain>
    </source>
</reference>
<dbReference type="GO" id="GO:0016776">
    <property type="term" value="F:phosphotransferase activity, phosphate group as acceptor"/>
    <property type="evidence" value="ECO:0007669"/>
    <property type="project" value="UniProtKB-UniRule"/>
</dbReference>
<comment type="function">
    <text evidence="5">Bifunctional serine/threonine kinase and phosphorylase involved in the regulation of the pyruvate, phosphate dikinase (PPDK) by catalyzing its phosphorylation/dephosphorylation.</text>
</comment>
<dbReference type="Proteomes" id="UP000176244">
    <property type="component" value="Unassembled WGS sequence"/>
</dbReference>
<evidence type="ECO:0000256" key="2">
    <source>
        <dbReference type="ARBA" id="ARBA00022679"/>
    </source>
</evidence>
<comment type="catalytic activity">
    <reaction evidence="5">
        <text>N(tele)-phospho-L-histidyl/O-phospho-L-threonyl-[pyruvate, phosphate dikinase] + phosphate + H(+) = N(tele)-phospho-L-histidyl/L-threonyl-[pyruvate, phosphate dikinase] + diphosphate</text>
        <dbReference type="Rhea" id="RHEA:43696"/>
        <dbReference type="Rhea" id="RHEA-COMP:10650"/>
        <dbReference type="Rhea" id="RHEA-COMP:10651"/>
        <dbReference type="ChEBI" id="CHEBI:15378"/>
        <dbReference type="ChEBI" id="CHEBI:30013"/>
        <dbReference type="ChEBI" id="CHEBI:33019"/>
        <dbReference type="ChEBI" id="CHEBI:43474"/>
        <dbReference type="ChEBI" id="CHEBI:61977"/>
        <dbReference type="ChEBI" id="CHEBI:83586"/>
        <dbReference type="EC" id="2.7.4.27"/>
    </reaction>
</comment>
<dbReference type="RefSeq" id="WP_242871581.1">
    <property type="nucleotide sequence ID" value="NZ_JBCFAW010000001.1"/>
</dbReference>
<evidence type="ECO:0000313" key="6">
    <source>
        <dbReference type="EMBL" id="OFV71299.1"/>
    </source>
</evidence>
<evidence type="ECO:0000313" key="7">
    <source>
        <dbReference type="Proteomes" id="UP000176244"/>
    </source>
</evidence>
<name>A0A1F2PIY9_9FIRM</name>
<feature type="binding site" evidence="5">
    <location>
        <begin position="149"/>
        <end position="156"/>
    </location>
    <ligand>
        <name>ADP</name>
        <dbReference type="ChEBI" id="CHEBI:456216"/>
    </ligand>
</feature>
<keyword evidence="6" id="KW-0670">Pyruvate</keyword>
<dbReference type="PANTHER" id="PTHR31756">
    <property type="entry name" value="PYRUVATE, PHOSPHATE DIKINASE REGULATORY PROTEIN 1, CHLOROPLASTIC"/>
    <property type="match status" value="1"/>
</dbReference>
<dbReference type="GO" id="GO:0005524">
    <property type="term" value="F:ATP binding"/>
    <property type="evidence" value="ECO:0007669"/>
    <property type="project" value="InterPro"/>
</dbReference>
<keyword evidence="2 5" id="KW-0808">Transferase</keyword>
<evidence type="ECO:0000256" key="5">
    <source>
        <dbReference type="HAMAP-Rule" id="MF_00921"/>
    </source>
</evidence>
<dbReference type="EC" id="2.7.11.32" evidence="5"/>
<accession>A0A1F2PIY9</accession>
<organism evidence="6 7">
    <name type="scientific">Acetobacterium wieringae</name>
    <dbReference type="NCBI Taxonomy" id="52694"/>
    <lineage>
        <taxon>Bacteria</taxon>
        <taxon>Bacillati</taxon>
        <taxon>Bacillota</taxon>
        <taxon>Clostridia</taxon>
        <taxon>Eubacteriales</taxon>
        <taxon>Eubacteriaceae</taxon>
        <taxon>Acetobacterium</taxon>
    </lineage>
</organism>
<evidence type="ECO:0000256" key="4">
    <source>
        <dbReference type="ARBA" id="ARBA00022777"/>
    </source>
</evidence>
<keyword evidence="4 5" id="KW-0418">Kinase</keyword>
<gene>
    <name evidence="6" type="primary">yqfL</name>
    <name evidence="6" type="ORF">ACWI_12130</name>
</gene>
<keyword evidence="3 5" id="KW-0547">Nucleotide-binding</keyword>
<dbReference type="GO" id="GO:0043531">
    <property type="term" value="F:ADP binding"/>
    <property type="evidence" value="ECO:0007669"/>
    <property type="project" value="UniProtKB-UniRule"/>
</dbReference>
<evidence type="ECO:0000256" key="3">
    <source>
        <dbReference type="ARBA" id="ARBA00022741"/>
    </source>
</evidence>
<dbReference type="InterPro" id="IPR026565">
    <property type="entry name" value="PPDK_reg"/>
</dbReference>
<dbReference type="Pfam" id="PF03618">
    <property type="entry name" value="Kinase-PPPase"/>
    <property type="match status" value="1"/>
</dbReference>
<keyword evidence="1 5" id="KW-0723">Serine/threonine-protein kinase</keyword>
<protein>
    <recommendedName>
        <fullName evidence="5">Putative pyruvate, phosphate dikinase regulatory protein</fullName>
        <shortName evidence="5">PPDK regulatory protein</shortName>
        <ecNumber evidence="5">2.7.11.32</ecNumber>
        <ecNumber evidence="5">2.7.4.27</ecNumber>
    </recommendedName>
</protein>
<sequence length="267" mass="30083">MKSIVIFVVSDTPTEIGELLVKAGTSVFENSIREVRFHPFVDDKLSIDYLLDLAKQENGLVVYRFASIELKHHMETESQLKGVPIYDVMGSLMETLRSITGEEPVRNLKSSLELDAHYMKKIEAIEFAVKYDDGKNTSGLDQADIILIGVSRTSKTPISIYLANNNYKVANIPLMPEVEPPKELFEIPKHKIFGLILDPNHLVSIRSERIRAMGLTGTSNYGSYERVMLELEKAQQLFDKLECTVIDVTSKAIEEIAAIILANIIRR</sequence>
<proteinExistence type="inferred from homology"/>
<dbReference type="EC" id="2.7.4.27" evidence="5"/>
<evidence type="ECO:0000256" key="1">
    <source>
        <dbReference type="ARBA" id="ARBA00022527"/>
    </source>
</evidence>
<dbReference type="HAMAP" id="MF_00921">
    <property type="entry name" value="PDRP"/>
    <property type="match status" value="1"/>
</dbReference>
<dbReference type="STRING" id="52694.ACWI_12130"/>
<dbReference type="InterPro" id="IPR005177">
    <property type="entry name" value="Kinase-pyrophosphorylase"/>
</dbReference>